<name>A0A3S5CUX3_9PLAT</name>
<comment type="caution">
    <text evidence="3">The sequence shown here is derived from an EMBL/GenBank/DDBJ whole genome shotgun (WGS) entry which is preliminary data.</text>
</comment>
<evidence type="ECO:0000259" key="2">
    <source>
        <dbReference type="Pfam" id="PF25508"/>
    </source>
</evidence>
<evidence type="ECO:0000313" key="4">
    <source>
        <dbReference type="Proteomes" id="UP000784294"/>
    </source>
</evidence>
<organism evidence="3 4">
    <name type="scientific">Protopolystoma xenopodis</name>
    <dbReference type="NCBI Taxonomy" id="117903"/>
    <lineage>
        <taxon>Eukaryota</taxon>
        <taxon>Metazoa</taxon>
        <taxon>Spiralia</taxon>
        <taxon>Lophotrochozoa</taxon>
        <taxon>Platyhelminthes</taxon>
        <taxon>Monogenea</taxon>
        <taxon>Polyopisthocotylea</taxon>
        <taxon>Polystomatidea</taxon>
        <taxon>Polystomatidae</taxon>
        <taxon>Protopolystoma</taxon>
    </lineage>
</organism>
<dbReference type="Proteomes" id="UP000784294">
    <property type="component" value="Unassembled WGS sequence"/>
</dbReference>
<accession>A0A3S5CUX3</accession>
<dbReference type="EMBL" id="CAAALY010262873">
    <property type="protein sequence ID" value="VEL39882.1"/>
    <property type="molecule type" value="Genomic_DNA"/>
</dbReference>
<dbReference type="OrthoDB" id="301415at2759"/>
<dbReference type="Pfam" id="PF25508">
    <property type="entry name" value="TRPM2"/>
    <property type="match status" value="1"/>
</dbReference>
<reference evidence="3" key="1">
    <citation type="submission" date="2018-11" db="EMBL/GenBank/DDBJ databases">
        <authorList>
            <consortium name="Pathogen Informatics"/>
        </authorList>
    </citation>
    <scope>NUCLEOTIDE SEQUENCE</scope>
</reference>
<evidence type="ECO:0000313" key="3">
    <source>
        <dbReference type="EMBL" id="VEL39882.1"/>
    </source>
</evidence>
<feature type="domain" description="TRPM-like" evidence="2">
    <location>
        <begin position="1"/>
        <end position="59"/>
    </location>
</feature>
<protein>
    <recommendedName>
        <fullName evidence="2">TRPM-like domain-containing protein</fullName>
    </recommendedName>
</protein>
<sequence length="278" mass="30533">MHRALTEDKVDFVSLFLEKGLVMNQFLSLQRLHLIYNQTQASVEFQHLLEHFNLLTPSRSGLKSSGGARRVHSADPREATLFDVESFCNVYEAGGLPEQRAPALEEAAPSVRAAFGPCPPGNSSSVHPRVREGLQLETRNPVRRVGEGGCPAETDYLSASAGTGSDGNHRNERESRSLPAGLEPRICGCLEVNVGSDNVQPELRRDFDNIRFDCPSQVGNTDCRLRLLVVGYWSLILKDLIGFLRCLSVFLLRRVSACACMYVTASGIISKKNSTVAT</sequence>
<gene>
    <name evidence="3" type="ORF">PXEA_LOCUS33322</name>
</gene>
<feature type="region of interest" description="Disordered" evidence="1">
    <location>
        <begin position="143"/>
        <end position="176"/>
    </location>
</feature>
<evidence type="ECO:0000256" key="1">
    <source>
        <dbReference type="SAM" id="MobiDB-lite"/>
    </source>
</evidence>
<proteinExistence type="predicted"/>
<dbReference type="InterPro" id="IPR057366">
    <property type="entry name" value="TRPM-like"/>
</dbReference>
<feature type="compositionally biased region" description="Basic and acidic residues" evidence="1">
    <location>
        <begin position="167"/>
        <end position="176"/>
    </location>
</feature>
<keyword evidence="4" id="KW-1185">Reference proteome</keyword>
<dbReference type="AlphaFoldDB" id="A0A3S5CUX3"/>